<sequence length="510" mass="52517">MRQPLAALITLTTLLAVTACSADDTSDGSAKDSGGAKAGADSSPVDPARIPGLRLANDSSEGGSCRWATSYPVIPGADALTAALKAYVEKQRDSYLENRKELDGDGSACADGASGGGSGAAEGGHELNVSFSFLAASADVVGLRLTRFEGGGAGSGLSDTTMWFDGSTGKVMPALALISSKKADLLQFAAAVKDSLKDREGVTPELLAKALVASGGSGPDSLSFTPEGDLQVAFNAGTVGPPAAGVVTAEVPSGEIQPMLSDFGGRVWEQILDPGKELTLDGGPPKGSEVGAPGGGGTAPKRSVDCLAVKCVALTFDDGPGQYTEELLKHLAEYNARATFFLVGRNAELQPGVVKELVAGGHELGSHSWEHRDLSKMSAGEVRADLDRTDAAINKITGSDPTVMRPPYGAHNATVDGATELPMILWSVDTEDWKYHDSAKVSTTVTSTVRPGGIVLMHDIHATSVAAVPGMLEKLKADGYEFVTVSELYGPDGPKAGTALTERQDAFGRN</sequence>
<dbReference type="InterPro" id="IPR002509">
    <property type="entry name" value="NODB_dom"/>
</dbReference>
<dbReference type="PANTHER" id="PTHR10587">
    <property type="entry name" value="GLYCOSYL TRANSFERASE-RELATED"/>
    <property type="match status" value="1"/>
</dbReference>
<feature type="compositionally biased region" description="Low complexity" evidence="3">
    <location>
        <begin position="23"/>
        <end position="43"/>
    </location>
</feature>
<protein>
    <recommendedName>
        <fullName evidence="5">NodB homology domain-containing protein</fullName>
    </recommendedName>
</protein>
<evidence type="ECO:0000256" key="2">
    <source>
        <dbReference type="ARBA" id="ARBA00022801"/>
    </source>
</evidence>
<feature type="chain" id="PRO_5016607985" description="NodB homology domain-containing protein" evidence="4">
    <location>
        <begin position="23"/>
        <end position="510"/>
    </location>
</feature>
<dbReference type="InterPro" id="IPR050248">
    <property type="entry name" value="Polysacc_deacetylase_ArnD"/>
</dbReference>
<evidence type="ECO:0000256" key="1">
    <source>
        <dbReference type="ARBA" id="ARBA00022723"/>
    </source>
</evidence>
<name>A0A345HYK8_9ACTN</name>
<dbReference type="GO" id="GO:0005975">
    <property type="term" value="P:carbohydrate metabolic process"/>
    <property type="evidence" value="ECO:0007669"/>
    <property type="project" value="InterPro"/>
</dbReference>
<dbReference type="SUPFAM" id="SSF88713">
    <property type="entry name" value="Glycoside hydrolase/deacetylase"/>
    <property type="match status" value="1"/>
</dbReference>
<dbReference type="GO" id="GO:0046872">
    <property type="term" value="F:metal ion binding"/>
    <property type="evidence" value="ECO:0007669"/>
    <property type="project" value="UniProtKB-KW"/>
</dbReference>
<evidence type="ECO:0000313" key="6">
    <source>
        <dbReference type="EMBL" id="AXG81782.1"/>
    </source>
</evidence>
<proteinExistence type="predicted"/>
<dbReference type="GO" id="GO:0016810">
    <property type="term" value="F:hydrolase activity, acting on carbon-nitrogen (but not peptide) bonds"/>
    <property type="evidence" value="ECO:0007669"/>
    <property type="project" value="InterPro"/>
</dbReference>
<dbReference type="CDD" id="cd10954">
    <property type="entry name" value="CE4_CtAXE_like"/>
    <property type="match status" value="1"/>
</dbReference>
<dbReference type="RefSeq" id="WP_114664323.1">
    <property type="nucleotide sequence ID" value="NZ_CP031194.1"/>
</dbReference>
<feature type="signal peptide" evidence="4">
    <location>
        <begin position="1"/>
        <end position="22"/>
    </location>
</feature>
<gene>
    <name evidence="6" type="ORF">DVK44_33215</name>
</gene>
<accession>A0A345HYK8</accession>
<organism evidence="6 7">
    <name type="scientific">Streptomyces paludis</name>
    <dbReference type="NCBI Taxonomy" id="2282738"/>
    <lineage>
        <taxon>Bacteria</taxon>
        <taxon>Bacillati</taxon>
        <taxon>Actinomycetota</taxon>
        <taxon>Actinomycetes</taxon>
        <taxon>Kitasatosporales</taxon>
        <taxon>Streptomycetaceae</taxon>
        <taxon>Streptomyces</taxon>
    </lineage>
</organism>
<dbReference type="Gene3D" id="3.20.20.370">
    <property type="entry name" value="Glycoside hydrolase/deacetylase"/>
    <property type="match status" value="1"/>
</dbReference>
<dbReference type="Proteomes" id="UP000253868">
    <property type="component" value="Chromosome"/>
</dbReference>
<dbReference type="PROSITE" id="PS51257">
    <property type="entry name" value="PROKAR_LIPOPROTEIN"/>
    <property type="match status" value="1"/>
</dbReference>
<feature type="domain" description="NodB homology" evidence="5">
    <location>
        <begin position="310"/>
        <end position="483"/>
    </location>
</feature>
<keyword evidence="1" id="KW-0479">Metal-binding</keyword>
<keyword evidence="7" id="KW-1185">Reference proteome</keyword>
<evidence type="ECO:0000259" key="5">
    <source>
        <dbReference type="PROSITE" id="PS51677"/>
    </source>
</evidence>
<evidence type="ECO:0000256" key="4">
    <source>
        <dbReference type="SAM" id="SignalP"/>
    </source>
</evidence>
<dbReference type="PANTHER" id="PTHR10587:SF133">
    <property type="entry name" value="CHITIN DEACETYLASE 1-RELATED"/>
    <property type="match status" value="1"/>
</dbReference>
<evidence type="ECO:0000313" key="7">
    <source>
        <dbReference type="Proteomes" id="UP000253868"/>
    </source>
</evidence>
<evidence type="ECO:0000256" key="3">
    <source>
        <dbReference type="SAM" id="MobiDB-lite"/>
    </source>
</evidence>
<feature type="region of interest" description="Disordered" evidence="3">
    <location>
        <begin position="23"/>
        <end position="64"/>
    </location>
</feature>
<dbReference type="InterPro" id="IPR011330">
    <property type="entry name" value="Glyco_hydro/deAcase_b/a-brl"/>
</dbReference>
<reference evidence="7" key="1">
    <citation type="submission" date="2018-07" db="EMBL/GenBank/DDBJ databases">
        <authorList>
            <person name="Zhao J."/>
        </authorList>
    </citation>
    <scope>NUCLEOTIDE SEQUENCE [LARGE SCALE GENOMIC DNA]</scope>
    <source>
        <strain evidence="7">GSSD-12</strain>
    </source>
</reference>
<dbReference type="GO" id="GO:0016020">
    <property type="term" value="C:membrane"/>
    <property type="evidence" value="ECO:0007669"/>
    <property type="project" value="TreeGrafter"/>
</dbReference>
<dbReference type="AlphaFoldDB" id="A0A345HYK8"/>
<dbReference type="OrthoDB" id="3521160at2"/>
<dbReference type="KEGG" id="spad:DVK44_33215"/>
<dbReference type="EMBL" id="CP031194">
    <property type="protein sequence ID" value="AXG81782.1"/>
    <property type="molecule type" value="Genomic_DNA"/>
</dbReference>
<keyword evidence="2" id="KW-0378">Hydrolase</keyword>
<dbReference type="Pfam" id="PF01522">
    <property type="entry name" value="Polysacc_deac_1"/>
    <property type="match status" value="1"/>
</dbReference>
<keyword evidence="4" id="KW-0732">Signal</keyword>
<feature type="region of interest" description="Disordered" evidence="3">
    <location>
        <begin position="278"/>
        <end position="299"/>
    </location>
</feature>
<dbReference type="PROSITE" id="PS51677">
    <property type="entry name" value="NODB"/>
    <property type="match status" value="1"/>
</dbReference>